<evidence type="ECO:0000313" key="2">
    <source>
        <dbReference type="EMBL" id="CAI8032517.1"/>
    </source>
</evidence>
<accession>A0AA35WZS9</accession>
<keyword evidence="1" id="KW-0472">Membrane</keyword>
<keyword evidence="3" id="KW-1185">Reference proteome</keyword>
<dbReference type="AlphaFoldDB" id="A0AA35WZS9"/>
<name>A0AA35WZS9_GEOBA</name>
<feature type="transmembrane region" description="Helical" evidence="1">
    <location>
        <begin position="36"/>
        <end position="53"/>
    </location>
</feature>
<reference evidence="2" key="1">
    <citation type="submission" date="2023-03" db="EMBL/GenBank/DDBJ databases">
        <authorList>
            <person name="Steffen K."/>
            <person name="Cardenas P."/>
        </authorList>
    </citation>
    <scope>NUCLEOTIDE SEQUENCE</scope>
</reference>
<sequence>MPSFSFVQSISLSLLSELSISPGLLAAGIGSGSTRFLLALTFFSLIFLPILACKKTYHHASAQTGSF</sequence>
<proteinExistence type="predicted"/>
<evidence type="ECO:0000256" key="1">
    <source>
        <dbReference type="SAM" id="Phobius"/>
    </source>
</evidence>
<dbReference type="EMBL" id="CASHTH010002605">
    <property type="protein sequence ID" value="CAI8032517.1"/>
    <property type="molecule type" value="Genomic_DNA"/>
</dbReference>
<protein>
    <submittedName>
        <fullName evidence="2">Uncharacterized protein</fullName>
    </submittedName>
</protein>
<organism evidence="2 3">
    <name type="scientific">Geodia barretti</name>
    <name type="common">Barrett's horny sponge</name>
    <dbReference type="NCBI Taxonomy" id="519541"/>
    <lineage>
        <taxon>Eukaryota</taxon>
        <taxon>Metazoa</taxon>
        <taxon>Porifera</taxon>
        <taxon>Demospongiae</taxon>
        <taxon>Heteroscleromorpha</taxon>
        <taxon>Tetractinellida</taxon>
        <taxon>Astrophorina</taxon>
        <taxon>Geodiidae</taxon>
        <taxon>Geodia</taxon>
    </lineage>
</organism>
<dbReference type="Proteomes" id="UP001174909">
    <property type="component" value="Unassembled WGS sequence"/>
</dbReference>
<gene>
    <name evidence="2" type="ORF">GBAR_LOCUS18375</name>
</gene>
<keyword evidence="1" id="KW-1133">Transmembrane helix</keyword>
<evidence type="ECO:0000313" key="3">
    <source>
        <dbReference type="Proteomes" id="UP001174909"/>
    </source>
</evidence>
<keyword evidence="1" id="KW-0812">Transmembrane</keyword>
<comment type="caution">
    <text evidence="2">The sequence shown here is derived from an EMBL/GenBank/DDBJ whole genome shotgun (WGS) entry which is preliminary data.</text>
</comment>